<dbReference type="OMA" id="DMIAYRE"/>
<dbReference type="GO" id="GO:0016772">
    <property type="term" value="F:transferase activity, transferring phosphorus-containing groups"/>
    <property type="evidence" value="ECO:0007669"/>
    <property type="project" value="InterPro"/>
</dbReference>
<protein>
    <recommendedName>
        <fullName evidence="3">GDP-fucose pyrophosphorylase domain-containing protein</fullName>
    </recommendedName>
</protein>
<evidence type="ECO:0000313" key="5">
    <source>
        <dbReference type="Proteomes" id="UP000005408"/>
    </source>
</evidence>
<proteinExistence type="predicted"/>
<dbReference type="GO" id="GO:0042350">
    <property type="term" value="P:GDP-L-fucose biosynthetic process"/>
    <property type="evidence" value="ECO:0007669"/>
    <property type="project" value="UniProtKB-ARBA"/>
</dbReference>
<organism evidence="4 5">
    <name type="scientific">Magallana gigas</name>
    <name type="common">Pacific oyster</name>
    <name type="synonym">Crassostrea gigas</name>
    <dbReference type="NCBI Taxonomy" id="29159"/>
    <lineage>
        <taxon>Eukaryota</taxon>
        <taxon>Metazoa</taxon>
        <taxon>Spiralia</taxon>
        <taxon>Lophotrochozoa</taxon>
        <taxon>Mollusca</taxon>
        <taxon>Bivalvia</taxon>
        <taxon>Autobranchia</taxon>
        <taxon>Pteriomorphia</taxon>
        <taxon>Ostreida</taxon>
        <taxon>Ostreoidea</taxon>
        <taxon>Ostreidae</taxon>
        <taxon>Magallana</taxon>
    </lineage>
</organism>
<feature type="domain" description="GDP-fucose pyrophosphorylase" evidence="3">
    <location>
        <begin position="115"/>
        <end position="564"/>
    </location>
</feature>
<dbReference type="EnsemblMetazoa" id="G27261.5">
    <property type="protein sequence ID" value="G27261.5:cds"/>
    <property type="gene ID" value="G27261"/>
</dbReference>
<dbReference type="Pfam" id="PF07959">
    <property type="entry name" value="Fucose_pyrophosphorylase"/>
    <property type="match status" value="1"/>
</dbReference>
<dbReference type="PANTHER" id="PTHR15045:SF1">
    <property type="entry name" value="FUCOSE-1-PHOSPHATE GUANYLYLTRANSFERASE"/>
    <property type="match status" value="1"/>
</dbReference>
<evidence type="ECO:0000256" key="1">
    <source>
        <dbReference type="ARBA" id="ARBA00022679"/>
    </source>
</evidence>
<dbReference type="PANTHER" id="PTHR15045">
    <property type="entry name" value="FUCOSE-1-PHOSPHATE GUANYLYLTRANSFERASE"/>
    <property type="match status" value="1"/>
</dbReference>
<dbReference type="OrthoDB" id="10062280at2759"/>
<dbReference type="InterPro" id="IPR012887">
    <property type="entry name" value="GDP_fucose_pyrophosphorylase"/>
</dbReference>
<name>A0A8W8LBL4_MAGGI</name>
<keyword evidence="1" id="KW-0808">Transferase</keyword>
<reference evidence="4" key="1">
    <citation type="submission" date="2022-08" db="UniProtKB">
        <authorList>
            <consortium name="EnsemblMetazoa"/>
        </authorList>
    </citation>
    <scope>IDENTIFICATION</scope>
    <source>
        <strain evidence="4">05x7-T-G4-1.051#20</strain>
    </source>
</reference>
<sequence length="625" mass="70373">MEEKEENKCINSQEVPLPKGTGIANYMKKVLCDYEKIRGKDKNSNNCKFWDVVVITTADNAQKRVFELQIESKRKRNELPLNLPIYVVADPPGPKIGNGGSTLVVLSFLELCLGQEMYKKKILLIHAGGQSKRMPSASCLGKIFSPIPHGDPIYQMLDLKLAMYMPFLPNMPPGVFVACADDILVYDLGPVEDSKYWSFCYNGFTALAHPSPVQIGTKHGVYVVENEKNVDPKKHIRGMRCLRVLQKPRITQMYEKGAVLSNLKFSEEVAFKGDTSYTDSSFFFGMDIAKKLLHFFKENSPLTCEIDAYGDFLQALGPLATSEYVHNTSNVTHLTPNLVPTRLQIFELLKGTDINLLLMNASKFIHIGTTKEYIYHFCFDTKLQDELGLVKDCFNTFTEIKPSAKKRKFSDTGLGCIMHSCIPTECFVSSNTVLEYCHFELPLQVGQNSIISNCALFEEELSDNLPTPTQTPHNIFLHTVAVRHQDQTKYATVVFHIDDDLKKQVPISNVIEASYLGYDIQRFIENCKLTQFQLDEDTGGVQREGEGEGQALTSLWQMCLFPLESSMTRSLVLALTAAKAAQSNNPDMVDLSGYHVVSMEEILDMKDVRAMLKYRDGLFSKILKS</sequence>
<dbReference type="AlphaFoldDB" id="A0A8W8LBL4"/>
<dbReference type="EnsemblMetazoa" id="G27261.6">
    <property type="protein sequence ID" value="G27261.6:cds"/>
    <property type="gene ID" value="G27261"/>
</dbReference>
<evidence type="ECO:0000256" key="2">
    <source>
        <dbReference type="ARBA" id="ARBA00022741"/>
    </source>
</evidence>
<evidence type="ECO:0000313" key="4">
    <source>
        <dbReference type="EnsemblMetazoa" id="G27261.6:cds"/>
    </source>
</evidence>
<accession>A0A8W8LBL4</accession>
<dbReference type="GO" id="GO:0000166">
    <property type="term" value="F:nucleotide binding"/>
    <property type="evidence" value="ECO:0007669"/>
    <property type="project" value="UniProtKB-KW"/>
</dbReference>
<keyword evidence="5" id="KW-1185">Reference proteome</keyword>
<keyword evidence="2" id="KW-0547">Nucleotide-binding</keyword>
<dbReference type="Proteomes" id="UP000005408">
    <property type="component" value="Unassembled WGS sequence"/>
</dbReference>
<evidence type="ECO:0000259" key="3">
    <source>
        <dbReference type="Pfam" id="PF07959"/>
    </source>
</evidence>